<evidence type="ECO:0008006" key="3">
    <source>
        <dbReference type="Google" id="ProtNLM"/>
    </source>
</evidence>
<gene>
    <name evidence="1" type="ORF">SAMN05216276_10292</name>
</gene>
<reference evidence="1 2" key="1">
    <citation type="submission" date="2017-06" db="EMBL/GenBank/DDBJ databases">
        <authorList>
            <person name="Kim H.J."/>
            <person name="Triplett B.A."/>
        </authorList>
    </citation>
    <scope>NUCLEOTIDE SEQUENCE [LARGE SCALE GENOMIC DNA]</scope>
    <source>
        <strain evidence="1 2">CGMCC 4.2132</strain>
    </source>
</reference>
<keyword evidence="2" id="KW-1185">Reference proteome</keyword>
<dbReference type="AlphaFoldDB" id="A0A239KUS9"/>
<dbReference type="Proteomes" id="UP000198282">
    <property type="component" value="Unassembled WGS sequence"/>
</dbReference>
<sequence>MLEKQIPTTLTLFVLTAWFVAFTPPAKAAPLPQPSGTESRPALACSYRVSHVRSISFLNVRSAAKLRAHRVGKLKVADGRFAGACQPTKGWVAVNSSRGKPGWASAKYLRKTKTAQSSSTGIRPALACTYRVSRVHANGFLNVRSAATPHSHRVGKLKVADGRFAGACQPTKGWVAVNSSQGKPGWASAKYLRKIAGK</sequence>
<proteinExistence type="predicted"/>
<accession>A0A239KUS9</accession>
<evidence type="ECO:0000313" key="2">
    <source>
        <dbReference type="Proteomes" id="UP000198282"/>
    </source>
</evidence>
<evidence type="ECO:0000313" key="1">
    <source>
        <dbReference type="EMBL" id="SNT21780.1"/>
    </source>
</evidence>
<organism evidence="1 2">
    <name type="scientific">Streptosporangium subroseum</name>
    <dbReference type="NCBI Taxonomy" id="106412"/>
    <lineage>
        <taxon>Bacteria</taxon>
        <taxon>Bacillati</taxon>
        <taxon>Actinomycetota</taxon>
        <taxon>Actinomycetes</taxon>
        <taxon>Streptosporangiales</taxon>
        <taxon>Streptosporangiaceae</taxon>
        <taxon>Streptosporangium</taxon>
    </lineage>
</organism>
<dbReference type="EMBL" id="FZOD01000029">
    <property type="protein sequence ID" value="SNT21780.1"/>
    <property type="molecule type" value="Genomic_DNA"/>
</dbReference>
<name>A0A239KUS9_9ACTN</name>
<protein>
    <recommendedName>
        <fullName evidence="3">SH3 domain-containing protein</fullName>
    </recommendedName>
</protein>
<dbReference type="Gene3D" id="2.30.30.40">
    <property type="entry name" value="SH3 Domains"/>
    <property type="match status" value="2"/>
</dbReference>